<dbReference type="Proteomes" id="UP001292094">
    <property type="component" value="Unassembled WGS sequence"/>
</dbReference>
<protein>
    <submittedName>
        <fullName evidence="1">Uncharacterized protein</fullName>
    </submittedName>
</protein>
<proteinExistence type="predicted"/>
<reference evidence="1" key="1">
    <citation type="submission" date="2023-11" db="EMBL/GenBank/DDBJ databases">
        <title>Genome assemblies of two species of porcelain crab, Petrolisthes cinctipes and Petrolisthes manimaculis (Anomura: Porcellanidae).</title>
        <authorList>
            <person name="Angst P."/>
        </authorList>
    </citation>
    <scope>NUCLEOTIDE SEQUENCE</scope>
    <source>
        <strain evidence="1">PB745_02</strain>
        <tissue evidence="1">Gill</tissue>
    </source>
</reference>
<keyword evidence="2" id="KW-1185">Reference proteome</keyword>
<organism evidence="1 2">
    <name type="scientific">Petrolisthes manimaculis</name>
    <dbReference type="NCBI Taxonomy" id="1843537"/>
    <lineage>
        <taxon>Eukaryota</taxon>
        <taxon>Metazoa</taxon>
        <taxon>Ecdysozoa</taxon>
        <taxon>Arthropoda</taxon>
        <taxon>Crustacea</taxon>
        <taxon>Multicrustacea</taxon>
        <taxon>Malacostraca</taxon>
        <taxon>Eumalacostraca</taxon>
        <taxon>Eucarida</taxon>
        <taxon>Decapoda</taxon>
        <taxon>Pleocyemata</taxon>
        <taxon>Anomura</taxon>
        <taxon>Galatheoidea</taxon>
        <taxon>Porcellanidae</taxon>
        <taxon>Petrolisthes</taxon>
    </lineage>
</organism>
<dbReference type="PRINTS" id="PR01217">
    <property type="entry name" value="PRICHEXTENSN"/>
</dbReference>
<dbReference type="AlphaFoldDB" id="A0AAE1TN10"/>
<evidence type="ECO:0000313" key="1">
    <source>
        <dbReference type="EMBL" id="KAK4289310.1"/>
    </source>
</evidence>
<comment type="caution">
    <text evidence="1">The sequence shown here is derived from an EMBL/GenBank/DDBJ whole genome shotgun (WGS) entry which is preliminary data.</text>
</comment>
<accession>A0AAE1TN10</accession>
<gene>
    <name evidence="1" type="ORF">Pmani_037710</name>
</gene>
<dbReference type="EMBL" id="JAWZYT010005905">
    <property type="protein sequence ID" value="KAK4289310.1"/>
    <property type="molecule type" value="Genomic_DNA"/>
</dbReference>
<name>A0AAE1TN10_9EUCA</name>
<evidence type="ECO:0000313" key="2">
    <source>
        <dbReference type="Proteomes" id="UP001292094"/>
    </source>
</evidence>
<sequence length="193" mass="20522">MYTLISPRPHPPLPSSPLFALHSVNLTAPPIPPLALHTFNPIPPPTPTVSPPPPPILLLPHLTLHTFNPIPPPTPTVTPPILLPHLTLHTFNPIPPPTPTVTAPPPPPILLLPHLTLHTLNPIPPPTPTAPPPHSSNAMTATTGGRVWWEPCFIPAGCQGLRCRCRPSVSQGVTSPDSRVARTAILDHLSSPS</sequence>